<organism evidence="2 3">
    <name type="scientific">Microbispora maris</name>
    <dbReference type="NCBI Taxonomy" id="3144104"/>
    <lineage>
        <taxon>Bacteria</taxon>
        <taxon>Bacillati</taxon>
        <taxon>Actinomycetota</taxon>
        <taxon>Actinomycetes</taxon>
        <taxon>Streptosporangiales</taxon>
        <taxon>Streptosporangiaceae</taxon>
        <taxon>Microbispora</taxon>
    </lineage>
</organism>
<dbReference type="PROSITE" id="PS50988">
    <property type="entry name" value="TROVE"/>
    <property type="match status" value="1"/>
</dbReference>
<evidence type="ECO:0000259" key="1">
    <source>
        <dbReference type="PROSITE" id="PS50988"/>
    </source>
</evidence>
<proteinExistence type="predicted"/>
<dbReference type="RefSeq" id="WP_346230833.1">
    <property type="nucleotide sequence ID" value="NZ_JBDJAW010000068.1"/>
</dbReference>
<evidence type="ECO:0000313" key="3">
    <source>
        <dbReference type="Proteomes" id="UP001447516"/>
    </source>
</evidence>
<dbReference type="SUPFAM" id="SSF140864">
    <property type="entry name" value="TROVE domain-like"/>
    <property type="match status" value="1"/>
</dbReference>
<feature type="domain" description="TROVE" evidence="1">
    <location>
        <begin position="1"/>
        <end position="207"/>
    </location>
</feature>
<dbReference type="EMBL" id="JBDJAW010000068">
    <property type="protein sequence ID" value="MEN3540995.1"/>
    <property type="molecule type" value="Genomic_DNA"/>
</dbReference>
<keyword evidence="3" id="KW-1185">Reference proteome</keyword>
<comment type="caution">
    <text evidence="2">The sequence shown here is derived from an EMBL/GenBank/DDBJ whole genome shotgun (WGS) entry which is preliminary data.</text>
</comment>
<accession>A0ABV0B1Y4</accession>
<protein>
    <recommendedName>
        <fullName evidence="1">TROVE domain-containing protein</fullName>
    </recommendedName>
</protein>
<reference evidence="2 3" key="1">
    <citation type="submission" date="2024-05" db="EMBL/GenBank/DDBJ databases">
        <title>Microbispora sp.ZYX-F-249.</title>
        <authorList>
            <person name="Xie H."/>
        </authorList>
    </citation>
    <scope>NUCLEOTIDE SEQUENCE [LARGE SCALE GENOMIC DNA]</scope>
    <source>
        <strain evidence="2 3">ZYX-F-249</strain>
    </source>
</reference>
<dbReference type="InterPro" id="IPR037214">
    <property type="entry name" value="TROVE_dom_sf"/>
</dbReference>
<name>A0ABV0B1Y4_9ACTN</name>
<dbReference type="InterPro" id="IPR008858">
    <property type="entry name" value="TROVE_dom"/>
</dbReference>
<sequence length="207" mass="22969">MLQRADEPGEALAYWTSRYGRAVPKPVKRGIADAVRRLYTERSPVKYDSGARGFRFGDVVELVHPTPADDRRAWQGDLFAHALDRRHNRDKPIPASLRTLRERAALLVLPAEERRTALPTPERLAAAGMTWEALSGWLRGPMDAQAWSAVIPSMGYMALLSNLRNFELPGRGDADRLGEPARFGGFSDACFRMIPLLEAGASAGRPF</sequence>
<gene>
    <name evidence="2" type="ORF">AAH991_38180</name>
</gene>
<evidence type="ECO:0000313" key="2">
    <source>
        <dbReference type="EMBL" id="MEN3540995.1"/>
    </source>
</evidence>
<dbReference type="Proteomes" id="UP001447516">
    <property type="component" value="Unassembled WGS sequence"/>
</dbReference>